<dbReference type="PANTHER" id="PTHR11735:SF6">
    <property type="entry name" value="TRNA N6-ADENOSINE THREONYLCARBAMOYLTRANSFERASE, MITOCHONDRIAL"/>
    <property type="match status" value="1"/>
</dbReference>
<dbReference type="GO" id="GO:0008033">
    <property type="term" value="P:tRNA processing"/>
    <property type="evidence" value="ECO:0007669"/>
    <property type="project" value="UniProtKB-KW"/>
</dbReference>
<evidence type="ECO:0000256" key="6">
    <source>
        <dbReference type="ARBA" id="ARBA00048117"/>
    </source>
</evidence>
<dbReference type="AlphaFoldDB" id="A0AAW1NV12"/>
<keyword evidence="4" id="KW-0479">Metal-binding</keyword>
<feature type="domain" description="Gcp-like" evidence="7">
    <location>
        <begin position="118"/>
        <end position="274"/>
    </location>
</feature>
<keyword evidence="5" id="KW-0012">Acyltransferase</keyword>
<dbReference type="GO" id="GO:0046872">
    <property type="term" value="F:metal ion binding"/>
    <property type="evidence" value="ECO:0007669"/>
    <property type="project" value="UniProtKB-KW"/>
</dbReference>
<name>A0AAW1NV12_9CHLO</name>
<dbReference type="PRINTS" id="PR00789">
    <property type="entry name" value="OSIALOPTASE"/>
</dbReference>
<dbReference type="SUPFAM" id="SSF53067">
    <property type="entry name" value="Actin-like ATPase domain"/>
    <property type="match status" value="1"/>
</dbReference>
<dbReference type="Proteomes" id="UP001465755">
    <property type="component" value="Unassembled WGS sequence"/>
</dbReference>
<accession>A0AAW1NV12</accession>
<proteinExistence type="predicted"/>
<dbReference type="Pfam" id="PF00814">
    <property type="entry name" value="TsaD"/>
    <property type="match status" value="2"/>
</dbReference>
<keyword evidence="9" id="KW-1185">Reference proteome</keyword>
<reference evidence="8 9" key="1">
    <citation type="journal article" date="2024" name="Nat. Commun.">
        <title>Phylogenomics reveals the evolutionary origins of lichenization in chlorophyte algae.</title>
        <authorList>
            <person name="Puginier C."/>
            <person name="Libourel C."/>
            <person name="Otte J."/>
            <person name="Skaloud P."/>
            <person name="Haon M."/>
            <person name="Grisel S."/>
            <person name="Petersen M."/>
            <person name="Berrin J.G."/>
            <person name="Delaux P.M."/>
            <person name="Dal Grande F."/>
            <person name="Keller J."/>
        </authorList>
    </citation>
    <scope>NUCLEOTIDE SEQUENCE [LARGE SCALE GENOMIC DNA]</scope>
    <source>
        <strain evidence="8 9">SAG 2036</strain>
    </source>
</reference>
<keyword evidence="3" id="KW-0819">tRNA processing</keyword>
<evidence type="ECO:0000256" key="5">
    <source>
        <dbReference type="ARBA" id="ARBA00023315"/>
    </source>
</evidence>
<dbReference type="EC" id="2.3.1.234" evidence="1"/>
<dbReference type="CDD" id="cd24134">
    <property type="entry name" value="ASKHA_NBD_OSGEPL1_QRI7_euk"/>
    <property type="match status" value="1"/>
</dbReference>
<evidence type="ECO:0000313" key="8">
    <source>
        <dbReference type="EMBL" id="KAK9795572.1"/>
    </source>
</evidence>
<dbReference type="Gene3D" id="3.30.420.40">
    <property type="match status" value="2"/>
</dbReference>
<evidence type="ECO:0000256" key="2">
    <source>
        <dbReference type="ARBA" id="ARBA00022679"/>
    </source>
</evidence>
<evidence type="ECO:0000256" key="3">
    <source>
        <dbReference type="ARBA" id="ARBA00022694"/>
    </source>
</evidence>
<comment type="caution">
    <text evidence="8">The sequence shown here is derived from an EMBL/GenBank/DDBJ whole genome shotgun (WGS) entry which is preliminary data.</text>
</comment>
<evidence type="ECO:0000256" key="1">
    <source>
        <dbReference type="ARBA" id="ARBA00012156"/>
    </source>
</evidence>
<dbReference type="GO" id="GO:0005739">
    <property type="term" value="C:mitochondrion"/>
    <property type="evidence" value="ECO:0007669"/>
    <property type="project" value="TreeGrafter"/>
</dbReference>
<dbReference type="PANTHER" id="PTHR11735">
    <property type="entry name" value="TRNA N6-ADENOSINE THREONYLCARBAMOYLTRANSFERASE"/>
    <property type="match status" value="1"/>
</dbReference>
<sequence length="352" mass="37647">MPTERLSSAPKSVRHVASSAAAGQQEQLVLGIESSCDDTGVAVVSSTGRILGEALVSQAEIHAPWGGVVPNLAMEAHKAAIDQAVQEVLQQAQISASQLDAVAVTQGPGLGLCLRVGFPFLCLLISGGHSLLLVVHGVGDYTLLGGSIDDAVGEAFDKVARMLNLECRPSGGAAIEALAVRGDSHKVPFPMPLKKRKDCSFSYAGLKTAVMRTVAAAALGEGLDADLQAKADIAASFQRVAVEHLAQRCRRAAVWSKAAHPCLSSLVVSGGVERLNLDLWDPPPALEPAQEEDVDIRPRWPLTNRQDDRFKPEKKTMKRSRLHVSLTELTRQQLRQLNMPTKLDAPDRVLSF</sequence>
<gene>
    <name evidence="8" type="ORF">WJX73_003849</name>
</gene>
<evidence type="ECO:0000259" key="7">
    <source>
        <dbReference type="Pfam" id="PF00814"/>
    </source>
</evidence>
<dbReference type="InterPro" id="IPR043129">
    <property type="entry name" value="ATPase_NBD"/>
</dbReference>
<dbReference type="InterPro" id="IPR017861">
    <property type="entry name" value="KAE1/TsaD"/>
</dbReference>
<dbReference type="EMBL" id="JALJOQ010000126">
    <property type="protein sequence ID" value="KAK9795572.1"/>
    <property type="molecule type" value="Genomic_DNA"/>
</dbReference>
<evidence type="ECO:0000256" key="4">
    <source>
        <dbReference type="ARBA" id="ARBA00022723"/>
    </source>
</evidence>
<dbReference type="GO" id="GO:0061711">
    <property type="term" value="F:tRNA N(6)-L-threonylcarbamoyladenine synthase activity"/>
    <property type="evidence" value="ECO:0007669"/>
    <property type="project" value="UniProtKB-EC"/>
</dbReference>
<organism evidence="8 9">
    <name type="scientific">Symbiochloris irregularis</name>
    <dbReference type="NCBI Taxonomy" id="706552"/>
    <lineage>
        <taxon>Eukaryota</taxon>
        <taxon>Viridiplantae</taxon>
        <taxon>Chlorophyta</taxon>
        <taxon>core chlorophytes</taxon>
        <taxon>Trebouxiophyceae</taxon>
        <taxon>Trebouxiales</taxon>
        <taxon>Trebouxiaceae</taxon>
        <taxon>Symbiochloris</taxon>
    </lineage>
</organism>
<evidence type="ECO:0000313" key="9">
    <source>
        <dbReference type="Proteomes" id="UP001465755"/>
    </source>
</evidence>
<protein>
    <recommendedName>
        <fullName evidence="1">N(6)-L-threonylcarbamoyladenine synthase</fullName>
        <ecNumber evidence="1">2.3.1.234</ecNumber>
    </recommendedName>
</protein>
<dbReference type="InterPro" id="IPR000905">
    <property type="entry name" value="Gcp-like_dom"/>
</dbReference>
<keyword evidence="2" id="KW-0808">Transferase</keyword>
<comment type="catalytic activity">
    <reaction evidence="6">
        <text>L-threonylcarbamoyladenylate + adenosine(37) in tRNA = N(6)-L-threonylcarbamoyladenosine(37) in tRNA + AMP + H(+)</text>
        <dbReference type="Rhea" id="RHEA:37059"/>
        <dbReference type="Rhea" id="RHEA-COMP:10162"/>
        <dbReference type="Rhea" id="RHEA-COMP:10163"/>
        <dbReference type="ChEBI" id="CHEBI:15378"/>
        <dbReference type="ChEBI" id="CHEBI:73682"/>
        <dbReference type="ChEBI" id="CHEBI:74411"/>
        <dbReference type="ChEBI" id="CHEBI:74418"/>
        <dbReference type="ChEBI" id="CHEBI:456215"/>
        <dbReference type="EC" id="2.3.1.234"/>
    </reaction>
</comment>
<feature type="domain" description="Gcp-like" evidence="7">
    <location>
        <begin position="50"/>
        <end position="117"/>
    </location>
</feature>